<dbReference type="Pfam" id="PF07228">
    <property type="entry name" value="SpoIIE"/>
    <property type="match status" value="1"/>
</dbReference>
<proteinExistence type="predicted"/>
<dbReference type="SUPFAM" id="SSF81606">
    <property type="entry name" value="PP2C-like"/>
    <property type="match status" value="1"/>
</dbReference>
<dbReference type="SMART" id="SM00331">
    <property type="entry name" value="PP2C_SIG"/>
    <property type="match status" value="1"/>
</dbReference>
<dbReference type="PANTHER" id="PTHR43156">
    <property type="entry name" value="STAGE II SPORULATION PROTEIN E-RELATED"/>
    <property type="match status" value="1"/>
</dbReference>
<dbReference type="Pfam" id="PF01590">
    <property type="entry name" value="GAF"/>
    <property type="match status" value="1"/>
</dbReference>
<evidence type="ECO:0000313" key="4">
    <source>
        <dbReference type="EMBL" id="OLR94697.1"/>
    </source>
</evidence>
<evidence type="ECO:0000313" key="5">
    <source>
        <dbReference type="Proteomes" id="UP000186040"/>
    </source>
</evidence>
<organism evidence="4 5">
    <name type="scientific">Actinokineospora bangkokensis</name>
    <dbReference type="NCBI Taxonomy" id="1193682"/>
    <lineage>
        <taxon>Bacteria</taxon>
        <taxon>Bacillati</taxon>
        <taxon>Actinomycetota</taxon>
        <taxon>Actinomycetes</taxon>
        <taxon>Pseudonocardiales</taxon>
        <taxon>Pseudonocardiaceae</taxon>
        <taxon>Actinokineospora</taxon>
    </lineage>
</organism>
<dbReference type="STRING" id="1193682.BJP25_10280"/>
<dbReference type="InterPro" id="IPR001932">
    <property type="entry name" value="PPM-type_phosphatase-like_dom"/>
</dbReference>
<evidence type="ECO:0000256" key="1">
    <source>
        <dbReference type="ARBA" id="ARBA00022801"/>
    </source>
</evidence>
<dbReference type="InterPro" id="IPR036457">
    <property type="entry name" value="PPM-type-like_dom_sf"/>
</dbReference>
<feature type="domain" description="PPM-type phosphatase" evidence="3">
    <location>
        <begin position="215"/>
        <end position="428"/>
    </location>
</feature>
<dbReference type="SUPFAM" id="SSF55781">
    <property type="entry name" value="GAF domain-like"/>
    <property type="match status" value="1"/>
</dbReference>
<dbReference type="PANTHER" id="PTHR43156:SF2">
    <property type="entry name" value="STAGE II SPORULATION PROTEIN E"/>
    <property type="match status" value="1"/>
</dbReference>
<dbReference type="InterPro" id="IPR052016">
    <property type="entry name" value="Bact_Sigma-Reg"/>
</dbReference>
<dbReference type="GO" id="GO:0016791">
    <property type="term" value="F:phosphatase activity"/>
    <property type="evidence" value="ECO:0007669"/>
    <property type="project" value="TreeGrafter"/>
</dbReference>
<name>A0A1Q9LRM0_9PSEU</name>
<gene>
    <name evidence="4" type="ORF">BJP25_10280</name>
</gene>
<dbReference type="InterPro" id="IPR003018">
    <property type="entry name" value="GAF"/>
</dbReference>
<dbReference type="Gene3D" id="3.60.40.10">
    <property type="entry name" value="PPM-type phosphatase domain"/>
    <property type="match status" value="1"/>
</dbReference>
<feature type="domain" description="GAF" evidence="2">
    <location>
        <begin position="38"/>
        <end position="193"/>
    </location>
</feature>
<evidence type="ECO:0000259" key="2">
    <source>
        <dbReference type="SMART" id="SM00065"/>
    </source>
</evidence>
<keyword evidence="5" id="KW-1185">Reference proteome</keyword>
<protein>
    <submittedName>
        <fullName evidence="4">Serine/threonine protein phosphatase</fullName>
    </submittedName>
</protein>
<dbReference type="AlphaFoldDB" id="A0A1Q9LRM0"/>
<evidence type="ECO:0000259" key="3">
    <source>
        <dbReference type="SMART" id="SM00331"/>
    </source>
</evidence>
<dbReference type="SMART" id="SM00065">
    <property type="entry name" value="GAF"/>
    <property type="match status" value="1"/>
</dbReference>
<sequence>MLGATGAGDDTPHHRLGEAQRRAEFAGEVSTALAGSLNVRRTVLRLLDLIRPALADWALIVMPDAKLGRLVLHGGADPRTSRTTARNPAEELGVGRILRSGRTELLHVAVDDDTVDGLDSLIPDDDLRAEATDLRPADVLGVALTARGSHLGVLVLVRGAGRGFPVEDVALAEQVASRAAVALDSARLYEDRSRVASVLQAGLRPPALPSVPGLRLAARFRAAAEHVDIGGDFYDAHGSGDDWLLALGDVCGKGVEAAVLNGRARQSIRTAVHFDRSPAAVLGALNSALYEEDSDRFVTAVCTRVRPGPDGADLTVSVAGHPAPLLLRADGTLRELEVAGIVAGVLPSAAFTEVHARLDPGDTLLMFTDGTYEARGQHGVYGMDRLRALLPVYAGAGPEAVCEAVEQDVVEFLGGRPHDDMALFAVSSAP</sequence>
<dbReference type="Gene3D" id="3.30.450.40">
    <property type="match status" value="1"/>
</dbReference>
<dbReference type="Proteomes" id="UP000186040">
    <property type="component" value="Unassembled WGS sequence"/>
</dbReference>
<dbReference type="EMBL" id="MKQR01000007">
    <property type="protein sequence ID" value="OLR94697.1"/>
    <property type="molecule type" value="Genomic_DNA"/>
</dbReference>
<keyword evidence="1" id="KW-0378">Hydrolase</keyword>
<reference evidence="4 5" key="1">
    <citation type="submission" date="2016-10" db="EMBL/GenBank/DDBJ databases">
        <title>The Draft Genome Sequence of Actinokineospora bangkokensis 44EHWT reveals the biosynthetic pathway of antifungal compounds Thailandins with unusual extender unit butylmalonyl-CoA.</title>
        <authorList>
            <person name="Greule A."/>
            <person name="Intra B."/>
            <person name="Flemming S."/>
            <person name="Rommel M.G."/>
            <person name="Panbangred W."/>
            <person name="Bechthold A."/>
        </authorList>
    </citation>
    <scope>NUCLEOTIDE SEQUENCE [LARGE SCALE GENOMIC DNA]</scope>
    <source>
        <strain evidence="4 5">44EHW</strain>
    </source>
</reference>
<comment type="caution">
    <text evidence="4">The sequence shown here is derived from an EMBL/GenBank/DDBJ whole genome shotgun (WGS) entry which is preliminary data.</text>
</comment>
<dbReference type="InterPro" id="IPR029016">
    <property type="entry name" value="GAF-like_dom_sf"/>
</dbReference>
<accession>A0A1Q9LRM0</accession>